<dbReference type="EMBL" id="JAKNCJ010000001">
    <property type="protein sequence ID" value="MCL6422168.1"/>
    <property type="molecule type" value="Genomic_DNA"/>
</dbReference>
<proteinExistence type="predicted"/>
<dbReference type="Pfam" id="PF08241">
    <property type="entry name" value="Methyltransf_11"/>
    <property type="match status" value="1"/>
</dbReference>
<evidence type="ECO:0000313" key="3">
    <source>
        <dbReference type="Proteomes" id="UP001203761"/>
    </source>
</evidence>
<dbReference type="RefSeq" id="WP_249736324.1">
    <property type="nucleotide sequence ID" value="NZ_JAKNCJ010000001.1"/>
</dbReference>
<evidence type="ECO:0000259" key="1">
    <source>
        <dbReference type="Pfam" id="PF08241"/>
    </source>
</evidence>
<name>A0ABT0QYD1_9MICO</name>
<feature type="domain" description="Methyltransferase type 11" evidence="1">
    <location>
        <begin position="67"/>
        <end position="151"/>
    </location>
</feature>
<organism evidence="2 3">
    <name type="scientific">Brachybacterium equifaecis</name>
    <dbReference type="NCBI Taxonomy" id="2910770"/>
    <lineage>
        <taxon>Bacteria</taxon>
        <taxon>Bacillati</taxon>
        <taxon>Actinomycetota</taxon>
        <taxon>Actinomycetes</taxon>
        <taxon>Micrococcales</taxon>
        <taxon>Dermabacteraceae</taxon>
        <taxon>Brachybacterium</taxon>
    </lineage>
</organism>
<comment type="caution">
    <text evidence="2">The sequence shown here is derived from an EMBL/GenBank/DDBJ whole genome shotgun (WGS) entry which is preliminary data.</text>
</comment>
<dbReference type="PANTHER" id="PTHR43591">
    <property type="entry name" value="METHYLTRANSFERASE"/>
    <property type="match status" value="1"/>
</dbReference>
<accession>A0ABT0QYD1</accession>
<dbReference type="GO" id="GO:0008168">
    <property type="term" value="F:methyltransferase activity"/>
    <property type="evidence" value="ECO:0007669"/>
    <property type="project" value="UniProtKB-KW"/>
</dbReference>
<keyword evidence="3" id="KW-1185">Reference proteome</keyword>
<dbReference type="PANTHER" id="PTHR43591:SF24">
    <property type="entry name" value="2-METHOXY-6-POLYPRENYL-1,4-BENZOQUINOL METHYLASE, MITOCHONDRIAL"/>
    <property type="match status" value="1"/>
</dbReference>
<dbReference type="Gene3D" id="3.40.50.150">
    <property type="entry name" value="Vaccinia Virus protein VP39"/>
    <property type="match status" value="1"/>
</dbReference>
<keyword evidence="2" id="KW-0489">Methyltransferase</keyword>
<dbReference type="InterPro" id="IPR013216">
    <property type="entry name" value="Methyltransf_11"/>
</dbReference>
<protein>
    <submittedName>
        <fullName evidence="2">Class I SAM-dependent methyltransferase</fullName>
    </submittedName>
</protein>
<gene>
    <name evidence="2" type="ORF">Bequi_01965</name>
</gene>
<reference evidence="2" key="1">
    <citation type="submission" date="2022-02" db="EMBL/GenBank/DDBJ databases">
        <authorList>
            <person name="Lee M."/>
            <person name="Kim S.-J."/>
            <person name="Jung M.-Y."/>
        </authorList>
    </citation>
    <scope>NUCLEOTIDE SEQUENCE</scope>
    <source>
        <strain evidence="2">JHP9</strain>
    </source>
</reference>
<dbReference type="SUPFAM" id="SSF53335">
    <property type="entry name" value="S-adenosyl-L-methionine-dependent methyltransferases"/>
    <property type="match status" value="1"/>
</dbReference>
<sequence>MATAYAFAYVVAMTACEESAPGRLKARGPVPSYLRGVHPFSQQWNHNGHQYPRVLRAVAPAGPVRLLDVGCGDGTFARWAHAQGHDATGIDLEVPGSTHSAVPLIPGSAERLPFDDAAFDAVTMVMVLHHVDAAIALREASRVLQPGGRIAVLGLGRDSSLTDRVRSCIDVGRNAALRARNVWWDPGCSTQEPLQTWTEARTELRALLPGVTWQRLPLWRYLAVWSKPTVLH</sequence>
<dbReference type="InterPro" id="IPR029063">
    <property type="entry name" value="SAM-dependent_MTases_sf"/>
</dbReference>
<dbReference type="GO" id="GO:0032259">
    <property type="term" value="P:methylation"/>
    <property type="evidence" value="ECO:0007669"/>
    <property type="project" value="UniProtKB-KW"/>
</dbReference>
<dbReference type="Proteomes" id="UP001203761">
    <property type="component" value="Unassembled WGS sequence"/>
</dbReference>
<dbReference type="CDD" id="cd02440">
    <property type="entry name" value="AdoMet_MTases"/>
    <property type="match status" value="1"/>
</dbReference>
<evidence type="ECO:0000313" key="2">
    <source>
        <dbReference type="EMBL" id="MCL6422168.1"/>
    </source>
</evidence>
<keyword evidence="2" id="KW-0808">Transferase</keyword>